<gene>
    <name evidence="1" type="ORF">WOLCODRAFT_165554</name>
</gene>
<proteinExistence type="predicted"/>
<evidence type="ECO:0000313" key="2">
    <source>
        <dbReference type="Proteomes" id="UP000218811"/>
    </source>
</evidence>
<evidence type="ECO:0000313" key="1">
    <source>
        <dbReference type="EMBL" id="PCH45022.1"/>
    </source>
</evidence>
<sequence length="239" mass="25205">MWLRIGWRKAARCPSAGSLHRWTISALGHTGDSGTISADAMQSEKSLRRGGRGAGAGAGRSIVLTSLNVGTDRPVRMRVGGTLATSRVASACEWWLAVRGHLHVVLDVSSSTQDGCTPAISGCSPPAYKSGALRSPVQLSPSLLLFAPAFRVRPSQQTLSTPHASAQTSLTSIALAPTAVQDARLASIPFRRPVPLLLFDTCASHTRSPSWGAHTTILLASFSSLFFSFASSSSLSRPR</sequence>
<organism evidence="1 2">
    <name type="scientific">Wolfiporia cocos (strain MD-104)</name>
    <name type="common">Brown rot fungus</name>
    <dbReference type="NCBI Taxonomy" id="742152"/>
    <lineage>
        <taxon>Eukaryota</taxon>
        <taxon>Fungi</taxon>
        <taxon>Dikarya</taxon>
        <taxon>Basidiomycota</taxon>
        <taxon>Agaricomycotina</taxon>
        <taxon>Agaricomycetes</taxon>
        <taxon>Polyporales</taxon>
        <taxon>Phaeolaceae</taxon>
        <taxon>Wolfiporia</taxon>
    </lineage>
</organism>
<keyword evidence="2" id="KW-1185">Reference proteome</keyword>
<dbReference type="Proteomes" id="UP000218811">
    <property type="component" value="Unassembled WGS sequence"/>
</dbReference>
<dbReference type="AlphaFoldDB" id="A0A2H3JS99"/>
<dbReference type="EMBL" id="KB468168">
    <property type="protein sequence ID" value="PCH45022.1"/>
    <property type="molecule type" value="Genomic_DNA"/>
</dbReference>
<protein>
    <submittedName>
        <fullName evidence="1">Uncharacterized protein</fullName>
    </submittedName>
</protein>
<name>A0A2H3JS99_WOLCO</name>
<accession>A0A2H3JS99</accession>
<reference evidence="1 2" key="1">
    <citation type="journal article" date="2012" name="Science">
        <title>The Paleozoic origin of enzymatic lignin decomposition reconstructed from 31 fungal genomes.</title>
        <authorList>
            <person name="Floudas D."/>
            <person name="Binder M."/>
            <person name="Riley R."/>
            <person name="Barry K."/>
            <person name="Blanchette R.A."/>
            <person name="Henrissat B."/>
            <person name="Martinez A.T."/>
            <person name="Otillar R."/>
            <person name="Spatafora J.W."/>
            <person name="Yadav J.S."/>
            <person name="Aerts A."/>
            <person name="Benoit I."/>
            <person name="Boyd A."/>
            <person name="Carlson A."/>
            <person name="Copeland A."/>
            <person name="Coutinho P.M."/>
            <person name="de Vries R.P."/>
            <person name="Ferreira P."/>
            <person name="Findley K."/>
            <person name="Foster B."/>
            <person name="Gaskell J."/>
            <person name="Glotzer D."/>
            <person name="Gorecki P."/>
            <person name="Heitman J."/>
            <person name="Hesse C."/>
            <person name="Hori C."/>
            <person name="Igarashi K."/>
            <person name="Jurgens J.A."/>
            <person name="Kallen N."/>
            <person name="Kersten P."/>
            <person name="Kohler A."/>
            <person name="Kuees U."/>
            <person name="Kumar T.K.A."/>
            <person name="Kuo A."/>
            <person name="LaButti K."/>
            <person name="Larrondo L.F."/>
            <person name="Lindquist E."/>
            <person name="Ling A."/>
            <person name="Lombard V."/>
            <person name="Lucas S."/>
            <person name="Lundell T."/>
            <person name="Martin R."/>
            <person name="McLaughlin D.J."/>
            <person name="Morgenstern I."/>
            <person name="Morin E."/>
            <person name="Murat C."/>
            <person name="Nagy L.G."/>
            <person name="Nolan M."/>
            <person name="Ohm R.A."/>
            <person name="Patyshakuliyeva A."/>
            <person name="Rokas A."/>
            <person name="Ruiz-Duenas F.J."/>
            <person name="Sabat G."/>
            <person name="Salamov A."/>
            <person name="Samejima M."/>
            <person name="Schmutz J."/>
            <person name="Slot J.C."/>
            <person name="St John F."/>
            <person name="Stenlid J."/>
            <person name="Sun H."/>
            <person name="Sun S."/>
            <person name="Syed K."/>
            <person name="Tsang A."/>
            <person name="Wiebenga A."/>
            <person name="Young D."/>
            <person name="Pisabarro A."/>
            <person name="Eastwood D.C."/>
            <person name="Martin F."/>
            <person name="Cullen D."/>
            <person name="Grigoriev I.V."/>
            <person name="Hibbett D.S."/>
        </authorList>
    </citation>
    <scope>NUCLEOTIDE SEQUENCE [LARGE SCALE GENOMIC DNA]</scope>
    <source>
        <strain evidence="1 2">MD-104</strain>
    </source>
</reference>